<dbReference type="PROSITE" id="PS50102">
    <property type="entry name" value="RRM"/>
    <property type="match status" value="2"/>
</dbReference>
<dbReference type="Pfam" id="PF00076">
    <property type="entry name" value="RRM_1"/>
    <property type="match status" value="2"/>
</dbReference>
<dbReference type="InterPro" id="IPR000504">
    <property type="entry name" value="RRM_dom"/>
</dbReference>
<dbReference type="SMART" id="SM00360">
    <property type="entry name" value="RRM"/>
    <property type="match status" value="2"/>
</dbReference>
<dbReference type="GO" id="GO:0006417">
    <property type="term" value="P:regulation of translation"/>
    <property type="evidence" value="ECO:0007669"/>
    <property type="project" value="TreeGrafter"/>
</dbReference>
<name>A0A8H3TXW2_9TREE</name>
<dbReference type="GO" id="GO:0003729">
    <property type="term" value="F:mRNA binding"/>
    <property type="evidence" value="ECO:0007669"/>
    <property type="project" value="TreeGrafter"/>
</dbReference>
<feature type="compositionally biased region" description="Basic and acidic residues" evidence="4">
    <location>
        <begin position="22"/>
        <end position="39"/>
    </location>
</feature>
<dbReference type="FunFam" id="3.30.70.330:FF:000025">
    <property type="entry name" value="RNA-binding protein Musashi homolog 2 isoform X1"/>
    <property type="match status" value="1"/>
</dbReference>
<protein>
    <recommendedName>
        <fullName evidence="5">RRM domain-containing protein</fullName>
    </recommendedName>
</protein>
<feature type="region of interest" description="Disordered" evidence="4">
    <location>
        <begin position="98"/>
        <end position="132"/>
    </location>
</feature>
<dbReference type="InterPro" id="IPR012677">
    <property type="entry name" value="Nucleotide-bd_a/b_plait_sf"/>
</dbReference>
<feature type="compositionally biased region" description="Acidic residues" evidence="4">
    <location>
        <begin position="7"/>
        <end position="21"/>
    </location>
</feature>
<organism evidence="6 7">
    <name type="scientific">Naganishia liquefaciens</name>
    <dbReference type="NCBI Taxonomy" id="104408"/>
    <lineage>
        <taxon>Eukaryota</taxon>
        <taxon>Fungi</taxon>
        <taxon>Dikarya</taxon>
        <taxon>Basidiomycota</taxon>
        <taxon>Agaricomycotina</taxon>
        <taxon>Tremellomycetes</taxon>
        <taxon>Filobasidiales</taxon>
        <taxon>Filobasidiaceae</taxon>
        <taxon>Naganishia</taxon>
    </lineage>
</organism>
<evidence type="ECO:0000256" key="2">
    <source>
        <dbReference type="ARBA" id="ARBA00022884"/>
    </source>
</evidence>
<dbReference type="PANTHER" id="PTHR48032:SF6">
    <property type="entry name" value="RNA-BINDING (RRM_RBD_RNP MOTIFS) FAMILY PROTEIN"/>
    <property type="match status" value="1"/>
</dbReference>
<dbReference type="Proteomes" id="UP000620104">
    <property type="component" value="Unassembled WGS sequence"/>
</dbReference>
<feature type="domain" description="RRM" evidence="5">
    <location>
        <begin position="135"/>
        <end position="217"/>
    </location>
</feature>
<gene>
    <name evidence="6" type="ORF">NliqN6_5250</name>
</gene>
<reference evidence="6" key="1">
    <citation type="submission" date="2020-07" db="EMBL/GenBank/DDBJ databases">
        <title>Draft Genome Sequence of a Deep-Sea Yeast, Naganishia (Cryptococcus) liquefaciens strain N6.</title>
        <authorList>
            <person name="Han Y.W."/>
            <person name="Kajitani R."/>
            <person name="Morimoto H."/>
            <person name="Parhat M."/>
            <person name="Tsubouchi H."/>
            <person name="Bakenova O."/>
            <person name="Ogata M."/>
            <person name="Argunhan B."/>
            <person name="Aoki R."/>
            <person name="Kajiwara S."/>
            <person name="Itoh T."/>
            <person name="Iwasaki H."/>
        </authorList>
    </citation>
    <scope>NUCLEOTIDE SEQUENCE</scope>
    <source>
        <strain evidence="6">N6</strain>
    </source>
</reference>
<feature type="compositionally biased region" description="Low complexity" evidence="4">
    <location>
        <begin position="473"/>
        <end position="498"/>
    </location>
</feature>
<proteinExistence type="predicted"/>
<feature type="domain" description="RRM" evidence="5">
    <location>
        <begin position="218"/>
        <end position="295"/>
    </location>
</feature>
<keyword evidence="7" id="KW-1185">Reference proteome</keyword>
<dbReference type="InterPro" id="IPR034156">
    <property type="entry name" value="Hrp1_RRM1"/>
</dbReference>
<feature type="compositionally biased region" description="Polar residues" evidence="4">
    <location>
        <begin position="98"/>
        <end position="121"/>
    </location>
</feature>
<feature type="region of interest" description="Disordered" evidence="4">
    <location>
        <begin position="467"/>
        <end position="536"/>
    </location>
</feature>
<feature type="compositionally biased region" description="Polar residues" evidence="4">
    <location>
        <begin position="524"/>
        <end position="536"/>
    </location>
</feature>
<evidence type="ECO:0000313" key="7">
    <source>
        <dbReference type="Proteomes" id="UP000620104"/>
    </source>
</evidence>
<evidence type="ECO:0000256" key="3">
    <source>
        <dbReference type="PROSITE-ProRule" id="PRU00176"/>
    </source>
</evidence>
<keyword evidence="2 3" id="KW-0694">RNA-binding</keyword>
<evidence type="ECO:0000256" key="4">
    <source>
        <dbReference type="SAM" id="MobiDB-lite"/>
    </source>
</evidence>
<keyword evidence="1" id="KW-0677">Repeat</keyword>
<dbReference type="CDD" id="cd12577">
    <property type="entry name" value="RRM1_Hrp1p"/>
    <property type="match status" value="1"/>
</dbReference>
<dbReference type="OrthoDB" id="1875751at2759"/>
<feature type="region of interest" description="Disordered" evidence="4">
    <location>
        <begin position="1"/>
        <end position="85"/>
    </location>
</feature>
<evidence type="ECO:0000313" key="6">
    <source>
        <dbReference type="EMBL" id="GHJ88848.1"/>
    </source>
</evidence>
<evidence type="ECO:0000256" key="1">
    <source>
        <dbReference type="ARBA" id="ARBA00022737"/>
    </source>
</evidence>
<comment type="caution">
    <text evidence="6">The sequence shown here is derived from an EMBL/GenBank/DDBJ whole genome shotgun (WGS) entry which is preliminary data.</text>
</comment>
<dbReference type="SUPFAM" id="SSF54928">
    <property type="entry name" value="RNA-binding domain, RBD"/>
    <property type="match status" value="2"/>
</dbReference>
<dbReference type="AlphaFoldDB" id="A0A8H3TXW2"/>
<dbReference type="EMBL" id="BLZA01000032">
    <property type="protein sequence ID" value="GHJ88848.1"/>
    <property type="molecule type" value="Genomic_DNA"/>
</dbReference>
<dbReference type="PANTHER" id="PTHR48032">
    <property type="entry name" value="RNA-BINDING PROTEIN MUSASHI HOMOLOG RBP6"/>
    <property type="match status" value="1"/>
</dbReference>
<evidence type="ECO:0000259" key="5">
    <source>
        <dbReference type="PROSITE" id="PS50102"/>
    </source>
</evidence>
<sequence>MSGENADAYDDLGLYDDFDNDPNEKLVDPEKDAAEKVDEGAVANALGADDSASWRPLGAGNTPQQQQQQQGSGYPGTQNTQATPAPIPTFATQAQTSNFALPPNNTRYQNQGGNRYSQQGPSERRYDGGEENDAGKMFIGGLNWETTDEGLHAYFSQYGEVKDCCIMRDPSGRSRGFAFLTFADPSVIPAVLNKDHHVDGKIIDPKRAIPKAEHAKSAKIFVGGLAPSVNNASLREFFSQFGTVVDAHVMLDRETSRNKGFGFVTFEDASGIDHAMQAPNLILDGRPVEIKRAQPKHVRDQQSYNNDWQRPIGSFMSHDAQSSKYKHNVGPGPASTGMGNGGQIGGMGMGGGMNPMGGMGNAMGGGVAAGGFDPSAMAAMYQKMMMNLSMLNPMMMANMMSQNKGGANTAAGAGATNPMLAGMMGANAATMNTAGATSPMNNMMGMGAAGFNPMMMMNMARNPITGGMNTIGSPSNSNATPANAASPPAATAPSVPNAPRGPAAMRQSANVPTGPAAGSGQPARYSTQGQARSKPY</sequence>
<dbReference type="InterPro" id="IPR035979">
    <property type="entry name" value="RBD_domain_sf"/>
</dbReference>
<accession>A0A8H3TXW2</accession>
<dbReference type="Gene3D" id="3.30.70.330">
    <property type="match status" value="2"/>
</dbReference>
<feature type="compositionally biased region" description="Polar residues" evidence="4">
    <location>
        <begin position="71"/>
        <end position="83"/>
    </location>
</feature>